<keyword evidence="5" id="KW-1185">Reference proteome</keyword>
<feature type="compositionally biased region" description="Low complexity" evidence="1">
    <location>
        <begin position="1"/>
        <end position="19"/>
    </location>
</feature>
<feature type="compositionally biased region" description="Polar residues" evidence="1">
    <location>
        <begin position="20"/>
        <end position="30"/>
    </location>
</feature>
<dbReference type="EMBL" id="CAJNOL010002109">
    <property type="protein sequence ID" value="CAF1462914.1"/>
    <property type="molecule type" value="Genomic_DNA"/>
</dbReference>
<accession>A0A815QGH3</accession>
<name>A0A815QGH3_9BILA</name>
<reference evidence="3" key="1">
    <citation type="submission" date="2021-02" db="EMBL/GenBank/DDBJ databases">
        <authorList>
            <person name="Nowell W R."/>
        </authorList>
    </citation>
    <scope>NUCLEOTIDE SEQUENCE</scope>
</reference>
<dbReference type="EMBL" id="CAJNOH010001229">
    <property type="protein sequence ID" value="CAF1192719.1"/>
    <property type="molecule type" value="Genomic_DNA"/>
</dbReference>
<evidence type="ECO:0000256" key="1">
    <source>
        <dbReference type="SAM" id="MobiDB-lite"/>
    </source>
</evidence>
<proteinExistence type="predicted"/>
<dbReference type="Proteomes" id="UP000663870">
    <property type="component" value="Unassembled WGS sequence"/>
</dbReference>
<comment type="caution">
    <text evidence="3">The sequence shown here is derived from an EMBL/GenBank/DDBJ whole genome shotgun (WGS) entry which is preliminary data.</text>
</comment>
<feature type="region of interest" description="Disordered" evidence="1">
    <location>
        <begin position="1"/>
        <end position="30"/>
    </location>
</feature>
<gene>
    <name evidence="3" type="ORF">JXQ802_LOCUS38276</name>
    <name evidence="4" type="ORF">JXQ802_LOCUS38463</name>
    <name evidence="2" type="ORF">PYM288_LOCUS24434</name>
</gene>
<dbReference type="Proteomes" id="UP000663854">
    <property type="component" value="Unassembled WGS sequence"/>
</dbReference>
<dbReference type="EMBL" id="CAJNOL010002134">
    <property type="protein sequence ID" value="CAF1466185.1"/>
    <property type="molecule type" value="Genomic_DNA"/>
</dbReference>
<sequence length="106" mass="11652">MSASSSKQSTDSTSTSSSTIRQRSNTNITSNEEIIESCVSHVHKIEASEVFKEKLEQHIRNFKLDESDNDDSAKSGVTHCSIESLEAEPTPDQGCRSHITKHVCGK</sequence>
<protein>
    <submittedName>
        <fullName evidence="3">Uncharacterized protein</fullName>
    </submittedName>
</protein>
<dbReference type="AlphaFoldDB" id="A0A815QGH3"/>
<organism evidence="3 5">
    <name type="scientific">Rotaria sordida</name>
    <dbReference type="NCBI Taxonomy" id="392033"/>
    <lineage>
        <taxon>Eukaryota</taxon>
        <taxon>Metazoa</taxon>
        <taxon>Spiralia</taxon>
        <taxon>Gnathifera</taxon>
        <taxon>Rotifera</taxon>
        <taxon>Eurotatoria</taxon>
        <taxon>Bdelloidea</taxon>
        <taxon>Philodinida</taxon>
        <taxon>Philodinidae</taxon>
        <taxon>Rotaria</taxon>
    </lineage>
</organism>
<evidence type="ECO:0000313" key="5">
    <source>
        <dbReference type="Proteomes" id="UP000663870"/>
    </source>
</evidence>
<evidence type="ECO:0000313" key="4">
    <source>
        <dbReference type="EMBL" id="CAF1466185.1"/>
    </source>
</evidence>
<evidence type="ECO:0000313" key="2">
    <source>
        <dbReference type="EMBL" id="CAF1192719.1"/>
    </source>
</evidence>
<evidence type="ECO:0000313" key="3">
    <source>
        <dbReference type="EMBL" id="CAF1462914.1"/>
    </source>
</evidence>